<evidence type="ECO:0000256" key="2">
    <source>
        <dbReference type="ARBA" id="ARBA00004167"/>
    </source>
</evidence>
<reference evidence="17 18" key="1">
    <citation type="submission" date="2020-10" db="EMBL/GenBank/DDBJ databases">
        <title>The Coptis chinensis genome and diversification of protoberbering-type alkaloids.</title>
        <authorList>
            <person name="Wang B."/>
            <person name="Shu S."/>
            <person name="Song C."/>
            <person name="Liu Y."/>
        </authorList>
    </citation>
    <scope>NUCLEOTIDE SEQUENCE [LARGE SCALE GENOMIC DNA]</scope>
    <source>
        <strain evidence="17">HL-2020</strain>
        <tissue evidence="17">Leaf</tissue>
    </source>
</reference>
<keyword evidence="11 15" id="KW-1133">Transmembrane helix</keyword>
<evidence type="ECO:0000256" key="12">
    <source>
        <dbReference type="ARBA" id="ARBA00023136"/>
    </source>
</evidence>
<evidence type="ECO:0000256" key="13">
    <source>
        <dbReference type="PROSITE-ProRule" id="PRU00175"/>
    </source>
</evidence>
<evidence type="ECO:0000256" key="1">
    <source>
        <dbReference type="ARBA" id="ARBA00000900"/>
    </source>
</evidence>
<dbReference type="FunFam" id="3.30.40.10:FF:000187">
    <property type="entry name" value="E3 ubiquitin-protein ligase ATL6"/>
    <property type="match status" value="1"/>
</dbReference>
<keyword evidence="6 15" id="KW-0812">Transmembrane</keyword>
<dbReference type="PANTHER" id="PTHR46913">
    <property type="entry name" value="RING-H2 FINGER PROTEIN ATL16"/>
    <property type="match status" value="1"/>
</dbReference>
<keyword evidence="5" id="KW-0808">Transferase</keyword>
<dbReference type="Gene3D" id="3.30.40.10">
    <property type="entry name" value="Zinc/RING finger domain, C3HC4 (zinc finger)"/>
    <property type="match status" value="1"/>
</dbReference>
<dbReference type="AlphaFoldDB" id="A0A835LZX4"/>
<dbReference type="GO" id="GO:0016567">
    <property type="term" value="P:protein ubiquitination"/>
    <property type="evidence" value="ECO:0007669"/>
    <property type="project" value="InterPro"/>
</dbReference>
<evidence type="ECO:0000256" key="10">
    <source>
        <dbReference type="ARBA" id="ARBA00022833"/>
    </source>
</evidence>
<dbReference type="SMART" id="SM00184">
    <property type="entry name" value="RING"/>
    <property type="match status" value="1"/>
</dbReference>
<dbReference type="InterPro" id="IPR044600">
    <property type="entry name" value="ATL1/ATL16-like"/>
</dbReference>
<comment type="subcellular location">
    <subcellularLocation>
        <location evidence="2">Membrane</location>
        <topology evidence="2">Single-pass membrane protein</topology>
    </subcellularLocation>
</comment>
<keyword evidence="8 13" id="KW-0863">Zinc-finger</keyword>
<evidence type="ECO:0000256" key="3">
    <source>
        <dbReference type="ARBA" id="ARBA00004906"/>
    </source>
</evidence>
<dbReference type="EMBL" id="JADFTS010000005">
    <property type="protein sequence ID" value="KAF9605621.1"/>
    <property type="molecule type" value="Genomic_DNA"/>
</dbReference>
<evidence type="ECO:0000256" key="11">
    <source>
        <dbReference type="ARBA" id="ARBA00022989"/>
    </source>
</evidence>
<comment type="caution">
    <text evidence="17">The sequence shown here is derived from an EMBL/GenBank/DDBJ whole genome shotgun (WGS) entry which is preliminary data.</text>
</comment>
<dbReference type="PANTHER" id="PTHR46913:SF1">
    <property type="entry name" value="RING-H2 FINGER PROTEIN ATL16"/>
    <property type="match status" value="1"/>
</dbReference>
<evidence type="ECO:0000256" key="6">
    <source>
        <dbReference type="ARBA" id="ARBA00022692"/>
    </source>
</evidence>
<dbReference type="CDD" id="cd16461">
    <property type="entry name" value="RING-H2_EL5-like"/>
    <property type="match status" value="1"/>
</dbReference>
<protein>
    <recommendedName>
        <fullName evidence="4">RING-type E3 ubiquitin transferase</fullName>
        <ecNumber evidence="4">2.3.2.27</ecNumber>
    </recommendedName>
</protein>
<evidence type="ECO:0000256" key="5">
    <source>
        <dbReference type="ARBA" id="ARBA00022679"/>
    </source>
</evidence>
<feature type="region of interest" description="Disordered" evidence="14">
    <location>
        <begin position="223"/>
        <end position="266"/>
    </location>
</feature>
<dbReference type="Proteomes" id="UP000631114">
    <property type="component" value="Unassembled WGS sequence"/>
</dbReference>
<dbReference type="GO" id="GO:0061630">
    <property type="term" value="F:ubiquitin protein ligase activity"/>
    <property type="evidence" value="ECO:0007669"/>
    <property type="project" value="UniProtKB-EC"/>
</dbReference>
<keyword evidence="10" id="KW-0862">Zinc</keyword>
<keyword evidence="7" id="KW-0479">Metal-binding</keyword>
<dbReference type="Pfam" id="PF13639">
    <property type="entry name" value="zf-RING_2"/>
    <property type="match status" value="1"/>
</dbReference>
<organism evidence="17 18">
    <name type="scientific">Coptis chinensis</name>
    <dbReference type="NCBI Taxonomy" id="261450"/>
    <lineage>
        <taxon>Eukaryota</taxon>
        <taxon>Viridiplantae</taxon>
        <taxon>Streptophyta</taxon>
        <taxon>Embryophyta</taxon>
        <taxon>Tracheophyta</taxon>
        <taxon>Spermatophyta</taxon>
        <taxon>Magnoliopsida</taxon>
        <taxon>Ranunculales</taxon>
        <taxon>Ranunculaceae</taxon>
        <taxon>Coptidoideae</taxon>
        <taxon>Coptis</taxon>
    </lineage>
</organism>
<dbReference type="SUPFAM" id="SSF57850">
    <property type="entry name" value="RING/U-box"/>
    <property type="match status" value="1"/>
</dbReference>
<dbReference type="OrthoDB" id="8062037at2759"/>
<feature type="domain" description="RING-type" evidence="16">
    <location>
        <begin position="131"/>
        <end position="173"/>
    </location>
</feature>
<evidence type="ECO:0000259" key="16">
    <source>
        <dbReference type="PROSITE" id="PS50089"/>
    </source>
</evidence>
<keyword evidence="12 15" id="KW-0472">Membrane</keyword>
<evidence type="ECO:0000313" key="17">
    <source>
        <dbReference type="EMBL" id="KAF9605621.1"/>
    </source>
</evidence>
<dbReference type="PROSITE" id="PS50089">
    <property type="entry name" value="ZF_RING_2"/>
    <property type="match status" value="1"/>
</dbReference>
<feature type="transmembrane region" description="Helical" evidence="15">
    <location>
        <begin position="38"/>
        <end position="61"/>
    </location>
</feature>
<proteinExistence type="predicted"/>
<evidence type="ECO:0000256" key="9">
    <source>
        <dbReference type="ARBA" id="ARBA00022786"/>
    </source>
</evidence>
<keyword evidence="9" id="KW-0833">Ubl conjugation pathway</keyword>
<dbReference type="GO" id="GO:0008270">
    <property type="term" value="F:zinc ion binding"/>
    <property type="evidence" value="ECO:0007669"/>
    <property type="project" value="UniProtKB-KW"/>
</dbReference>
<evidence type="ECO:0000256" key="15">
    <source>
        <dbReference type="SAM" id="Phobius"/>
    </source>
</evidence>
<evidence type="ECO:0000256" key="14">
    <source>
        <dbReference type="SAM" id="MobiDB-lite"/>
    </source>
</evidence>
<dbReference type="InterPro" id="IPR013083">
    <property type="entry name" value="Znf_RING/FYVE/PHD"/>
</dbReference>
<keyword evidence="18" id="KW-1185">Reference proteome</keyword>
<feature type="compositionally biased region" description="Polar residues" evidence="14">
    <location>
        <begin position="233"/>
        <end position="246"/>
    </location>
</feature>
<dbReference type="InterPro" id="IPR001841">
    <property type="entry name" value="Znf_RING"/>
</dbReference>
<dbReference type="EC" id="2.3.2.27" evidence="4"/>
<evidence type="ECO:0000256" key="7">
    <source>
        <dbReference type="ARBA" id="ARBA00022723"/>
    </source>
</evidence>
<accession>A0A835LZX4</accession>
<dbReference type="GO" id="GO:0016020">
    <property type="term" value="C:membrane"/>
    <property type="evidence" value="ECO:0007669"/>
    <property type="project" value="UniProtKB-SubCell"/>
</dbReference>
<gene>
    <name evidence="17" type="ORF">IFM89_017964</name>
</gene>
<evidence type="ECO:0000313" key="18">
    <source>
        <dbReference type="Proteomes" id="UP000631114"/>
    </source>
</evidence>
<evidence type="ECO:0000256" key="4">
    <source>
        <dbReference type="ARBA" id="ARBA00012483"/>
    </source>
</evidence>
<sequence>MDPIHTKFSYNGFQAPPLIKSQEQQIYRPHSPSSQASFPIIALAIIGILTTAFLLIGYYVFAIKCCLNSHRIDFFSPFFISRSRRRQEPLIIYATQVPESRGLDESVIRSIPILQFKKTELEIEQRNLFECAVCLNEFQEEEKLRILPKCTHVFHIDCIDIWLQNNANCPLCRSSISISTAQVPTNQIISPSLSPQDHSPFSDTIISGDQDFVVIEVTNLDGAQPTTHRHQETANSEDLSVHSISPSPRKIEQRSSSKKTRRIHHVSSMGDECINVRAKDDQFLVQPIRRSISMDSSADRKLFLSIQEIIQQNKNLNNEVSTSEDCSTSSTSKLRRSIFSFGHSRGSRNAVLPVQFEQQNY</sequence>
<name>A0A835LZX4_9MAGN</name>
<comment type="catalytic activity">
    <reaction evidence="1">
        <text>S-ubiquitinyl-[E2 ubiquitin-conjugating enzyme]-L-cysteine + [acceptor protein]-L-lysine = [E2 ubiquitin-conjugating enzyme]-L-cysteine + N(6)-ubiquitinyl-[acceptor protein]-L-lysine.</text>
        <dbReference type="EC" id="2.3.2.27"/>
    </reaction>
</comment>
<comment type="pathway">
    <text evidence="3">Protein modification; protein ubiquitination.</text>
</comment>
<evidence type="ECO:0000256" key="8">
    <source>
        <dbReference type="ARBA" id="ARBA00022771"/>
    </source>
</evidence>
<feature type="compositionally biased region" description="Basic residues" evidence="14">
    <location>
        <begin position="256"/>
        <end position="265"/>
    </location>
</feature>